<accession>A0A151M6X3</accession>
<evidence type="ECO:0000313" key="2">
    <source>
        <dbReference type="Proteomes" id="UP000050525"/>
    </source>
</evidence>
<name>A0A151M6X3_ALLMI</name>
<keyword evidence="2" id="KW-1185">Reference proteome</keyword>
<proteinExistence type="predicted"/>
<protein>
    <submittedName>
        <fullName evidence="1">Uncharacterized protein</fullName>
    </submittedName>
</protein>
<evidence type="ECO:0000313" key="1">
    <source>
        <dbReference type="EMBL" id="KYO20283.1"/>
    </source>
</evidence>
<comment type="caution">
    <text evidence="1">The sequence shown here is derived from an EMBL/GenBank/DDBJ whole genome shotgun (WGS) entry which is preliminary data.</text>
</comment>
<organism evidence="1 2">
    <name type="scientific">Alligator mississippiensis</name>
    <name type="common">American alligator</name>
    <dbReference type="NCBI Taxonomy" id="8496"/>
    <lineage>
        <taxon>Eukaryota</taxon>
        <taxon>Metazoa</taxon>
        <taxon>Chordata</taxon>
        <taxon>Craniata</taxon>
        <taxon>Vertebrata</taxon>
        <taxon>Euteleostomi</taxon>
        <taxon>Archelosauria</taxon>
        <taxon>Archosauria</taxon>
        <taxon>Crocodylia</taxon>
        <taxon>Alligatoridae</taxon>
        <taxon>Alligatorinae</taxon>
        <taxon>Alligator</taxon>
    </lineage>
</organism>
<dbReference type="EMBL" id="AKHW03006437">
    <property type="protein sequence ID" value="KYO20283.1"/>
    <property type="molecule type" value="Genomic_DNA"/>
</dbReference>
<reference evidence="1 2" key="1">
    <citation type="journal article" date="2012" name="Genome Biol.">
        <title>Sequencing three crocodilian genomes to illuminate the evolution of archosaurs and amniotes.</title>
        <authorList>
            <person name="St John J.A."/>
            <person name="Braun E.L."/>
            <person name="Isberg S.R."/>
            <person name="Miles L.G."/>
            <person name="Chong A.Y."/>
            <person name="Gongora J."/>
            <person name="Dalzell P."/>
            <person name="Moran C."/>
            <person name="Bed'hom B."/>
            <person name="Abzhanov A."/>
            <person name="Burgess S.C."/>
            <person name="Cooksey A.M."/>
            <person name="Castoe T.A."/>
            <person name="Crawford N.G."/>
            <person name="Densmore L.D."/>
            <person name="Drew J.C."/>
            <person name="Edwards S.V."/>
            <person name="Faircloth B.C."/>
            <person name="Fujita M.K."/>
            <person name="Greenwold M.J."/>
            <person name="Hoffmann F.G."/>
            <person name="Howard J.M."/>
            <person name="Iguchi T."/>
            <person name="Janes D.E."/>
            <person name="Khan S.Y."/>
            <person name="Kohno S."/>
            <person name="de Koning A.J."/>
            <person name="Lance S.L."/>
            <person name="McCarthy F.M."/>
            <person name="McCormack J.E."/>
            <person name="Merchant M.E."/>
            <person name="Peterson D.G."/>
            <person name="Pollock D.D."/>
            <person name="Pourmand N."/>
            <person name="Raney B.J."/>
            <person name="Roessler K.A."/>
            <person name="Sanford J.R."/>
            <person name="Sawyer R.H."/>
            <person name="Schmidt C.J."/>
            <person name="Triplett E.W."/>
            <person name="Tuberville T.D."/>
            <person name="Venegas-Anaya M."/>
            <person name="Howard J.T."/>
            <person name="Jarvis E.D."/>
            <person name="Guillette L.J.Jr."/>
            <person name="Glenn T.C."/>
            <person name="Green R.E."/>
            <person name="Ray D.A."/>
        </authorList>
    </citation>
    <scope>NUCLEOTIDE SEQUENCE [LARGE SCALE GENOMIC DNA]</scope>
    <source>
        <strain evidence="1">KSC_2009_1</strain>
    </source>
</reference>
<dbReference type="AlphaFoldDB" id="A0A151M6X3"/>
<dbReference type="Proteomes" id="UP000050525">
    <property type="component" value="Unassembled WGS sequence"/>
</dbReference>
<sequence>MRPGGPPRACALGGFGRGERLGGVVRVLCCRCGGACAVGLLGGGGQQREPLEALPSKDTCSLEIQVGRKPVRGGQVLIVMKSVDIFPVVKLGPVSGALHEAAQRTQLSIPWFLSQQAQNTYIRKTTILLELLFHFWNILFLCESS</sequence>
<gene>
    <name evidence="1" type="ORF">Y1Q_0010822</name>
</gene>